<gene>
    <name evidence="8" type="ORF">Esi_0012_0076</name>
</gene>
<dbReference type="OrthoDB" id="5985073at2759"/>
<evidence type="ECO:0000256" key="6">
    <source>
        <dbReference type="ARBA" id="ARBA00023180"/>
    </source>
</evidence>
<accession>D8LDH3</accession>
<evidence type="ECO:0000313" key="8">
    <source>
        <dbReference type="EMBL" id="CBN74038.1"/>
    </source>
</evidence>
<keyword evidence="3" id="KW-0732">Signal</keyword>
<dbReference type="PANTHER" id="PTHR24269">
    <property type="entry name" value="KREMEN PROTEIN"/>
    <property type="match status" value="1"/>
</dbReference>
<dbReference type="Pfam" id="PF14099">
    <property type="entry name" value="Polysacc_lyase"/>
    <property type="match status" value="1"/>
</dbReference>
<organism evidence="8 9">
    <name type="scientific">Ectocarpus siliculosus</name>
    <name type="common">Brown alga</name>
    <name type="synonym">Conferva siliculosa</name>
    <dbReference type="NCBI Taxonomy" id="2880"/>
    <lineage>
        <taxon>Eukaryota</taxon>
        <taxon>Sar</taxon>
        <taxon>Stramenopiles</taxon>
        <taxon>Ochrophyta</taxon>
        <taxon>PX clade</taxon>
        <taxon>Phaeophyceae</taxon>
        <taxon>Ectocarpales</taxon>
        <taxon>Ectocarpaceae</taxon>
        <taxon>Ectocarpus</taxon>
    </lineage>
</organism>
<dbReference type="InParanoid" id="D8LDH3"/>
<dbReference type="InterPro" id="IPR002889">
    <property type="entry name" value="WSC_carb-bd"/>
</dbReference>
<dbReference type="Gene3D" id="2.60.120.200">
    <property type="match status" value="1"/>
</dbReference>
<dbReference type="PANTHER" id="PTHR24269:SF16">
    <property type="entry name" value="PROTEIN SLG1"/>
    <property type="match status" value="1"/>
</dbReference>
<dbReference type="EMBL" id="FN647877">
    <property type="protein sequence ID" value="CBN74038.1"/>
    <property type="molecule type" value="Genomic_DNA"/>
</dbReference>
<dbReference type="Proteomes" id="UP000002630">
    <property type="component" value="Linkage Group LG10"/>
</dbReference>
<feature type="domain" description="WSC" evidence="7">
    <location>
        <begin position="290"/>
        <end position="383"/>
    </location>
</feature>
<keyword evidence="9" id="KW-1185">Reference proteome</keyword>
<dbReference type="EMBL" id="FN649735">
    <property type="protein sequence ID" value="CBN74038.1"/>
    <property type="molecule type" value="Genomic_DNA"/>
</dbReference>
<dbReference type="AlphaFoldDB" id="D8LDH3"/>
<protein>
    <recommendedName>
        <fullName evidence="7">WSC domain-containing protein</fullName>
    </recommendedName>
</protein>
<evidence type="ECO:0000256" key="4">
    <source>
        <dbReference type="ARBA" id="ARBA00022989"/>
    </source>
</evidence>
<evidence type="ECO:0000256" key="1">
    <source>
        <dbReference type="ARBA" id="ARBA00004167"/>
    </source>
</evidence>
<dbReference type="InterPro" id="IPR025975">
    <property type="entry name" value="Polysacc_lyase"/>
</dbReference>
<reference evidence="8 9" key="1">
    <citation type="journal article" date="2010" name="Nature">
        <title>The Ectocarpus genome and the independent evolution of multicellularity in brown algae.</title>
        <authorList>
            <person name="Cock J.M."/>
            <person name="Sterck L."/>
            <person name="Rouze P."/>
            <person name="Scornet D."/>
            <person name="Allen A.E."/>
            <person name="Amoutzias G."/>
            <person name="Anthouard V."/>
            <person name="Artiguenave F."/>
            <person name="Aury J.M."/>
            <person name="Badger J.H."/>
            <person name="Beszteri B."/>
            <person name="Billiau K."/>
            <person name="Bonnet E."/>
            <person name="Bothwell J.H."/>
            <person name="Bowler C."/>
            <person name="Boyen C."/>
            <person name="Brownlee C."/>
            <person name="Carrano C.J."/>
            <person name="Charrier B."/>
            <person name="Cho G.Y."/>
            <person name="Coelho S.M."/>
            <person name="Collen J."/>
            <person name="Corre E."/>
            <person name="Da Silva C."/>
            <person name="Delage L."/>
            <person name="Delaroque N."/>
            <person name="Dittami S.M."/>
            <person name="Doulbeau S."/>
            <person name="Elias M."/>
            <person name="Farnham G."/>
            <person name="Gachon C.M."/>
            <person name="Gschloessl B."/>
            <person name="Heesch S."/>
            <person name="Jabbari K."/>
            <person name="Jubin C."/>
            <person name="Kawai H."/>
            <person name="Kimura K."/>
            <person name="Kloareg B."/>
            <person name="Kupper F.C."/>
            <person name="Lang D."/>
            <person name="Le Bail A."/>
            <person name="Leblanc C."/>
            <person name="Lerouge P."/>
            <person name="Lohr M."/>
            <person name="Lopez P.J."/>
            <person name="Martens C."/>
            <person name="Maumus F."/>
            <person name="Michel G."/>
            <person name="Miranda-Saavedra D."/>
            <person name="Morales J."/>
            <person name="Moreau H."/>
            <person name="Motomura T."/>
            <person name="Nagasato C."/>
            <person name="Napoli C.A."/>
            <person name="Nelson D.R."/>
            <person name="Nyvall-Collen P."/>
            <person name="Peters A.F."/>
            <person name="Pommier C."/>
            <person name="Potin P."/>
            <person name="Poulain J."/>
            <person name="Quesneville H."/>
            <person name="Read B."/>
            <person name="Rensing S.A."/>
            <person name="Ritter A."/>
            <person name="Rousvoal S."/>
            <person name="Samanta M."/>
            <person name="Samson G."/>
            <person name="Schroeder D.C."/>
            <person name="Segurens B."/>
            <person name="Strittmatter M."/>
            <person name="Tonon T."/>
            <person name="Tregear J.W."/>
            <person name="Valentin K."/>
            <person name="von Dassow P."/>
            <person name="Yamagishi T."/>
            <person name="Van de Peer Y."/>
            <person name="Wincker P."/>
        </authorList>
    </citation>
    <scope>NUCLEOTIDE SEQUENCE [LARGE SCALE GENOMIC DNA]</scope>
    <source>
        <strain evidence="9">Ec32 / CCAP1310/4</strain>
    </source>
</reference>
<dbReference type="STRING" id="2880.D8LDH3"/>
<keyword evidence="4" id="KW-1133">Transmembrane helix</keyword>
<keyword evidence="2" id="KW-0812">Transmembrane</keyword>
<evidence type="ECO:0000256" key="5">
    <source>
        <dbReference type="ARBA" id="ARBA00023136"/>
    </source>
</evidence>
<dbReference type="eggNOG" id="KOG4157">
    <property type="taxonomic scope" value="Eukaryota"/>
</dbReference>
<dbReference type="InterPro" id="IPR051836">
    <property type="entry name" value="Kremen_rcpt"/>
</dbReference>
<dbReference type="SMART" id="SM00321">
    <property type="entry name" value="WSC"/>
    <property type="match status" value="1"/>
</dbReference>
<keyword evidence="6" id="KW-0325">Glycoprotein</keyword>
<sequence>MGFRVTVHDQEVIYQDISIEGPNGIIRTSPTSDPPIDTCLTLGSCPKSGTTCPPSSGSTIDWNCMFGAGSLVEVQARGGTLVSCSSGTDAEPCSRFIVPKEQERAEVLAQKGVGGFQFAKGEAYIFKYSFRAKDGMKVSGSSTRIGQMKGVSGGFQLKGNPLFSVTANNNGINVRFNNEESDKVEGMDDTLSWEDATGEWVHVEIRTTFGKSMEVYFSGAVEGKAVWPSSYKPVAWNDDADTIMFKLGLYHIKNKVADGEVEYKNISIQGPNGLLRTSSVGDSDHGPPQGIMSLGCVKDADHDRLLDNIYRFEDLTPEKCSKYCESEPFFGMQYGSECWCGTGAGEDVEDMFRHGSATCNMACSGDKDKTCGGSWAMSLYQHGSASPGDIPEGTRYLGCFKDNRFNRALSSKQTSSNDMTLESTGVLYIMNTGSLFAAE</sequence>
<keyword evidence="5" id="KW-0472">Membrane</keyword>
<name>D8LDH3_ECTSI</name>
<evidence type="ECO:0000256" key="2">
    <source>
        <dbReference type="ARBA" id="ARBA00022692"/>
    </source>
</evidence>
<evidence type="ECO:0000256" key="3">
    <source>
        <dbReference type="ARBA" id="ARBA00022729"/>
    </source>
</evidence>
<dbReference type="GO" id="GO:0005886">
    <property type="term" value="C:plasma membrane"/>
    <property type="evidence" value="ECO:0007669"/>
    <property type="project" value="TreeGrafter"/>
</dbReference>
<proteinExistence type="predicted"/>
<dbReference type="PROSITE" id="PS51212">
    <property type="entry name" value="WSC"/>
    <property type="match status" value="1"/>
</dbReference>
<comment type="subcellular location">
    <subcellularLocation>
        <location evidence="1">Membrane</location>
        <topology evidence="1">Single-pass membrane protein</topology>
    </subcellularLocation>
</comment>
<evidence type="ECO:0000313" key="9">
    <source>
        <dbReference type="Proteomes" id="UP000002630"/>
    </source>
</evidence>
<evidence type="ECO:0000259" key="7">
    <source>
        <dbReference type="PROSITE" id="PS51212"/>
    </source>
</evidence>
<dbReference type="Pfam" id="PF01822">
    <property type="entry name" value="WSC"/>
    <property type="match status" value="1"/>
</dbReference>